<comment type="similarity">
    <text evidence="10">Belongs to the DEAD box helicase family.</text>
</comment>
<feature type="compositionally biased region" description="Basic and acidic residues" evidence="11">
    <location>
        <begin position="67"/>
        <end position="81"/>
    </location>
</feature>
<keyword evidence="6 8" id="KW-0694">RNA-binding</keyword>
<dbReference type="SMART" id="SM00490">
    <property type="entry name" value="HELICc"/>
    <property type="match status" value="1"/>
</dbReference>
<evidence type="ECO:0000313" key="15">
    <source>
        <dbReference type="Ensembl" id="ENSAMXP00000004582.2"/>
    </source>
</evidence>
<reference evidence="15" key="3">
    <citation type="submission" date="2025-08" db="UniProtKB">
        <authorList>
            <consortium name="Ensembl"/>
        </authorList>
    </citation>
    <scope>IDENTIFICATION</scope>
</reference>
<evidence type="ECO:0000256" key="2">
    <source>
        <dbReference type="ARBA" id="ARBA00022741"/>
    </source>
</evidence>
<feature type="region of interest" description="Disordered" evidence="11">
    <location>
        <begin position="1"/>
        <end position="110"/>
    </location>
</feature>
<dbReference type="PROSITE" id="PS00039">
    <property type="entry name" value="DEAD_ATP_HELICASE"/>
    <property type="match status" value="1"/>
</dbReference>
<dbReference type="InterPro" id="IPR000629">
    <property type="entry name" value="RNA-helicase_DEAD-box_CS"/>
</dbReference>
<dbReference type="InterPro" id="IPR001650">
    <property type="entry name" value="Helicase_C-like"/>
</dbReference>
<feature type="compositionally biased region" description="Low complexity" evidence="11">
    <location>
        <begin position="33"/>
        <end position="42"/>
    </location>
</feature>
<dbReference type="InterPro" id="IPR036612">
    <property type="entry name" value="KH_dom_type_1_sf"/>
</dbReference>
<dbReference type="Pfam" id="PF00271">
    <property type="entry name" value="Helicase_C"/>
    <property type="match status" value="1"/>
</dbReference>
<evidence type="ECO:0000256" key="8">
    <source>
        <dbReference type="PROSITE-ProRule" id="PRU00117"/>
    </source>
</evidence>
<dbReference type="GO" id="GO:0003723">
    <property type="term" value="F:RNA binding"/>
    <property type="evidence" value="ECO:0007669"/>
    <property type="project" value="UniProtKB-UniRule"/>
</dbReference>
<dbReference type="InParanoid" id="W5KAH1"/>
<reference evidence="16" key="1">
    <citation type="submission" date="2013-03" db="EMBL/GenBank/DDBJ databases">
        <authorList>
            <person name="Jeffery W."/>
            <person name="Warren W."/>
            <person name="Wilson R.K."/>
        </authorList>
    </citation>
    <scope>NUCLEOTIDE SEQUENCE</scope>
    <source>
        <strain evidence="16">female</strain>
    </source>
</reference>
<evidence type="ECO:0000256" key="4">
    <source>
        <dbReference type="ARBA" id="ARBA00022806"/>
    </source>
</evidence>
<dbReference type="GeneTree" id="ENSGT00940000163653"/>
<dbReference type="Pfam" id="PF00013">
    <property type="entry name" value="KH_1"/>
    <property type="match status" value="1"/>
</dbReference>
<dbReference type="Ensembl" id="ENSAMXT00000004582.2">
    <property type="protein sequence ID" value="ENSAMXP00000004582.2"/>
    <property type="gene ID" value="ENSAMXG00000004457.2"/>
</dbReference>
<dbReference type="InterPro" id="IPR027417">
    <property type="entry name" value="P-loop_NTPase"/>
</dbReference>
<sequence length="730" mass="80910">MSDWEDEYDEAGKAVSGPSAVVTAPRTEWRPPAASSSSSSYRGGTGSAYRGGKGGGGEGEEQQGSRSDWRNSREQRGETSYRSDSGSWRRGSDNGGGGNDGGGGRPGSARPVLISVENSMIGRVIGRGGVKIRELQDSSGARIKVNRGDYEGEVLIFGSSDVQQKAKDMIEELISGSSSGSRFNNGSERSGVRNDSCWPASALQASTGPATTPIDWTNIRENREKYETMKWQDLPPLKKNFYIEDEAVARRSAEEITVWRKENNNIFVDDLKEGEKRVIPYPVYTFLEAFQHYPEIMENIHRVGFQKPTPIQSQAWPVVLKGLDLIGIAQTGTGKTLAYLLPGFIHMDEQPVPRNKQSGPGMLVLTPTRELALQIEVECNKYSYKGFKSICVYGGGDRRAQIKMVTSGVDIVIATPGRLNDLQMNELINLRSITYLVLDEADRMLDMGFEPQIMKIILDIRPDRQTVMTSATWPAGVRRLARSYLKDPMMVYVGTLDLAAVNTVQQTVLFVQEEEKKAYVFDFIHNMEPLDKVLIFVGKKIVADDLSSDLCLRGIAVQSLHGDREQCDREEALQDFKDGRVRILVATDLASRGLDVHDITHVFNYDFPRNIEEYVHRVGRTGRAGRSGASVTLITRGDWKWAAELIHILERAGQEVPDELVLMAERYDKHQREKEMFPAKSRGGRDERGGGGGRRGGSRGGAREGGGGGGGGGFWGQKERRSREDSNWHF</sequence>
<evidence type="ECO:0000256" key="11">
    <source>
        <dbReference type="SAM" id="MobiDB-lite"/>
    </source>
</evidence>
<feature type="domain" description="Helicase C-terminal" evidence="13">
    <location>
        <begin position="503"/>
        <end position="664"/>
    </location>
</feature>
<dbReference type="SUPFAM" id="SSF52540">
    <property type="entry name" value="P-loop containing nucleoside triphosphate hydrolases"/>
    <property type="match status" value="1"/>
</dbReference>
<feature type="compositionally biased region" description="Basic and acidic residues" evidence="11">
    <location>
        <begin position="717"/>
        <end position="730"/>
    </location>
</feature>
<dbReference type="Proteomes" id="UP000018467">
    <property type="component" value="Unassembled WGS sequence"/>
</dbReference>
<dbReference type="PROSITE" id="PS51192">
    <property type="entry name" value="HELICASE_ATP_BIND_1"/>
    <property type="match status" value="1"/>
</dbReference>
<dbReference type="CDD" id="cd18787">
    <property type="entry name" value="SF2_C_DEAD"/>
    <property type="match status" value="1"/>
</dbReference>
<dbReference type="PROSITE" id="PS51194">
    <property type="entry name" value="HELICASE_CTER"/>
    <property type="match status" value="1"/>
</dbReference>
<dbReference type="STRING" id="7994.ENSAMXP00000004582"/>
<dbReference type="GO" id="GO:0016787">
    <property type="term" value="F:hydrolase activity"/>
    <property type="evidence" value="ECO:0007669"/>
    <property type="project" value="UniProtKB-KW"/>
</dbReference>
<dbReference type="SMART" id="SM00487">
    <property type="entry name" value="DEXDc"/>
    <property type="match status" value="1"/>
</dbReference>
<dbReference type="HOGENOM" id="CLU_003041_16_8_1"/>
<feature type="compositionally biased region" description="Gly residues" evidence="11">
    <location>
        <begin position="690"/>
        <end position="715"/>
    </location>
</feature>
<dbReference type="SUPFAM" id="SSF54791">
    <property type="entry name" value="Eukaryotic type KH-domain (KH-domain type I)"/>
    <property type="match status" value="1"/>
</dbReference>
<feature type="compositionally biased region" description="Gly residues" evidence="11">
    <location>
        <begin position="43"/>
        <end position="57"/>
    </location>
</feature>
<dbReference type="Gene3D" id="3.40.50.300">
    <property type="entry name" value="P-loop containing nucleotide triphosphate hydrolases"/>
    <property type="match status" value="2"/>
</dbReference>
<dbReference type="Gene3D" id="3.30.1370.10">
    <property type="entry name" value="K Homology domain, type 1"/>
    <property type="match status" value="1"/>
</dbReference>
<feature type="domain" description="DEAD-box RNA helicase Q" evidence="14">
    <location>
        <begin position="285"/>
        <end position="313"/>
    </location>
</feature>
<keyword evidence="5 10" id="KW-0067">ATP-binding</keyword>
<feature type="domain" description="Helicase ATP-binding" evidence="12">
    <location>
        <begin position="316"/>
        <end position="491"/>
    </location>
</feature>
<feature type="compositionally biased region" description="Low complexity" evidence="11">
    <location>
        <begin position="176"/>
        <end position="189"/>
    </location>
</feature>
<dbReference type="CDD" id="cd22430">
    <property type="entry name" value="KH-I_DDX43_DDX53"/>
    <property type="match status" value="1"/>
</dbReference>
<dbReference type="CDD" id="cd17958">
    <property type="entry name" value="DEADc_DDX43_DDX53"/>
    <property type="match status" value="1"/>
</dbReference>
<dbReference type="InterPro" id="IPR014001">
    <property type="entry name" value="Helicase_ATP-bd"/>
</dbReference>
<proteinExistence type="inferred from homology"/>
<dbReference type="FunFam" id="3.40.50.300:FF:000079">
    <property type="entry name" value="probable ATP-dependent RNA helicase DDX17"/>
    <property type="match status" value="1"/>
</dbReference>
<dbReference type="GO" id="GO:0003724">
    <property type="term" value="F:RNA helicase activity"/>
    <property type="evidence" value="ECO:0007669"/>
    <property type="project" value="UniProtKB-EC"/>
</dbReference>
<feature type="region of interest" description="Disordered" evidence="11">
    <location>
        <begin position="176"/>
        <end position="195"/>
    </location>
</feature>
<feature type="region of interest" description="Disordered" evidence="11">
    <location>
        <begin position="672"/>
        <end position="730"/>
    </location>
</feature>
<feature type="short sequence motif" description="Q motif" evidence="9">
    <location>
        <begin position="285"/>
        <end position="313"/>
    </location>
</feature>
<dbReference type="SMART" id="SM00322">
    <property type="entry name" value="KH"/>
    <property type="match status" value="1"/>
</dbReference>
<dbReference type="PROSITE" id="PS50084">
    <property type="entry name" value="KH_TYPE_1"/>
    <property type="match status" value="1"/>
</dbReference>
<dbReference type="PANTHER" id="PTHR47958">
    <property type="entry name" value="ATP-DEPENDENT RNA HELICASE DBP3"/>
    <property type="match status" value="1"/>
</dbReference>
<feature type="compositionally biased region" description="Basic and acidic residues" evidence="11">
    <location>
        <begin position="672"/>
        <end position="689"/>
    </location>
</feature>
<reference evidence="15" key="4">
    <citation type="submission" date="2025-09" db="UniProtKB">
        <authorList>
            <consortium name="Ensembl"/>
        </authorList>
    </citation>
    <scope>IDENTIFICATION</scope>
</reference>
<accession>W5KAH1</accession>
<evidence type="ECO:0000259" key="14">
    <source>
        <dbReference type="PROSITE" id="PS51195"/>
    </source>
</evidence>
<evidence type="ECO:0000256" key="3">
    <source>
        <dbReference type="ARBA" id="ARBA00022801"/>
    </source>
</evidence>
<keyword evidence="3 10" id="KW-0378">Hydrolase</keyword>
<reference evidence="16" key="2">
    <citation type="journal article" date="2014" name="Nat. Commun.">
        <title>The cavefish genome reveals candidate genes for eye loss.</title>
        <authorList>
            <person name="McGaugh S.E."/>
            <person name="Gross J.B."/>
            <person name="Aken B."/>
            <person name="Blin M."/>
            <person name="Borowsky R."/>
            <person name="Chalopin D."/>
            <person name="Hinaux H."/>
            <person name="Jeffery W.R."/>
            <person name="Keene A."/>
            <person name="Ma L."/>
            <person name="Minx P."/>
            <person name="Murphy D."/>
            <person name="O'Quin K.E."/>
            <person name="Retaux S."/>
            <person name="Rohner N."/>
            <person name="Searle S.M."/>
            <person name="Stahl B.A."/>
            <person name="Tabin C."/>
            <person name="Volff J.N."/>
            <person name="Yoshizawa M."/>
            <person name="Warren W.C."/>
        </authorList>
    </citation>
    <scope>NUCLEOTIDE SEQUENCE [LARGE SCALE GENOMIC DNA]</scope>
    <source>
        <strain evidence="16">female</strain>
    </source>
</reference>
<dbReference type="InterPro" id="IPR004088">
    <property type="entry name" value="KH_dom_type_1"/>
</dbReference>
<evidence type="ECO:0000256" key="6">
    <source>
        <dbReference type="ARBA" id="ARBA00022884"/>
    </source>
</evidence>
<protein>
    <recommendedName>
        <fullName evidence="1">RNA helicase</fullName>
        <ecNumber evidence="1">3.6.4.13</ecNumber>
    </recommendedName>
</protein>
<evidence type="ECO:0000256" key="10">
    <source>
        <dbReference type="RuleBase" id="RU000492"/>
    </source>
</evidence>
<dbReference type="InterPro" id="IPR014014">
    <property type="entry name" value="RNA_helicase_DEAD_Q_motif"/>
</dbReference>
<evidence type="ECO:0000313" key="16">
    <source>
        <dbReference type="Proteomes" id="UP000018467"/>
    </source>
</evidence>
<keyword evidence="4 10" id="KW-0347">Helicase</keyword>
<dbReference type="PROSITE" id="PS51195">
    <property type="entry name" value="Q_MOTIF"/>
    <property type="match status" value="1"/>
</dbReference>
<evidence type="ECO:0000256" key="1">
    <source>
        <dbReference type="ARBA" id="ARBA00012552"/>
    </source>
</evidence>
<dbReference type="EC" id="3.6.4.13" evidence="1"/>
<comment type="catalytic activity">
    <reaction evidence="7">
        <text>ATP + H2O = ADP + phosphate + H(+)</text>
        <dbReference type="Rhea" id="RHEA:13065"/>
        <dbReference type="ChEBI" id="CHEBI:15377"/>
        <dbReference type="ChEBI" id="CHEBI:15378"/>
        <dbReference type="ChEBI" id="CHEBI:30616"/>
        <dbReference type="ChEBI" id="CHEBI:43474"/>
        <dbReference type="ChEBI" id="CHEBI:456216"/>
        <dbReference type="EC" id="3.6.4.13"/>
    </reaction>
</comment>
<dbReference type="FunFam" id="3.40.50.300:FF:000008">
    <property type="entry name" value="ATP-dependent RNA helicase RhlB"/>
    <property type="match status" value="1"/>
</dbReference>
<feature type="compositionally biased region" description="Gly residues" evidence="11">
    <location>
        <begin position="93"/>
        <end position="106"/>
    </location>
</feature>
<dbReference type="Pfam" id="PF00270">
    <property type="entry name" value="DEAD"/>
    <property type="match status" value="1"/>
</dbReference>
<keyword evidence="16" id="KW-1185">Reference proteome</keyword>
<dbReference type="AlphaFoldDB" id="W5KAH1"/>
<dbReference type="FunCoup" id="W5KAH1">
    <property type="interactions" value="72"/>
</dbReference>
<evidence type="ECO:0000259" key="13">
    <source>
        <dbReference type="PROSITE" id="PS51194"/>
    </source>
</evidence>
<dbReference type="GO" id="GO:0005524">
    <property type="term" value="F:ATP binding"/>
    <property type="evidence" value="ECO:0007669"/>
    <property type="project" value="UniProtKB-KW"/>
</dbReference>
<dbReference type="InterPro" id="IPR004087">
    <property type="entry name" value="KH_dom"/>
</dbReference>
<evidence type="ECO:0000256" key="9">
    <source>
        <dbReference type="PROSITE-ProRule" id="PRU00552"/>
    </source>
</evidence>
<dbReference type="InterPro" id="IPR011545">
    <property type="entry name" value="DEAD/DEAH_box_helicase_dom"/>
</dbReference>
<organism evidence="15 16">
    <name type="scientific">Astyanax mexicanus</name>
    <name type="common">Blind cave fish</name>
    <name type="synonym">Astyanax fasciatus mexicanus</name>
    <dbReference type="NCBI Taxonomy" id="7994"/>
    <lineage>
        <taxon>Eukaryota</taxon>
        <taxon>Metazoa</taxon>
        <taxon>Chordata</taxon>
        <taxon>Craniata</taxon>
        <taxon>Vertebrata</taxon>
        <taxon>Euteleostomi</taxon>
        <taxon>Actinopterygii</taxon>
        <taxon>Neopterygii</taxon>
        <taxon>Teleostei</taxon>
        <taxon>Ostariophysi</taxon>
        <taxon>Characiformes</taxon>
        <taxon>Characoidei</taxon>
        <taxon>Acestrorhamphidae</taxon>
        <taxon>Acestrorhamphinae</taxon>
        <taxon>Astyanax</taxon>
    </lineage>
</organism>
<name>W5KAH1_ASTMX</name>
<evidence type="ECO:0000256" key="7">
    <source>
        <dbReference type="ARBA" id="ARBA00047984"/>
    </source>
</evidence>
<evidence type="ECO:0000259" key="12">
    <source>
        <dbReference type="PROSITE" id="PS51192"/>
    </source>
</evidence>
<keyword evidence="2 10" id="KW-0547">Nucleotide-binding</keyword>
<dbReference type="eggNOG" id="KOG0336">
    <property type="taxonomic scope" value="Eukaryota"/>
</dbReference>
<evidence type="ECO:0000256" key="5">
    <source>
        <dbReference type="ARBA" id="ARBA00022840"/>
    </source>
</evidence>